<evidence type="ECO:0000256" key="1">
    <source>
        <dbReference type="SAM" id="MobiDB-lite"/>
    </source>
</evidence>
<comment type="caution">
    <text evidence="2">The sequence shown here is derived from an EMBL/GenBank/DDBJ whole genome shotgun (WGS) entry which is preliminary data.</text>
</comment>
<dbReference type="EMBL" id="PGCI01001043">
    <property type="protein sequence ID" value="PLW08812.1"/>
    <property type="molecule type" value="Genomic_DNA"/>
</dbReference>
<sequence>EPGGRPPKLPGVRAQPLLACCPPPEKDRAEGVRAPSRSPLTRDEFLAIQTAKVQGRRGEGHRALWRGQRPILRRAALDLPIPELPKRRMGLGPAWERITAGDASVDLRHLQAAPR</sequence>
<dbReference type="Proteomes" id="UP000235392">
    <property type="component" value="Unassembled WGS sequence"/>
</dbReference>
<evidence type="ECO:0000313" key="2">
    <source>
        <dbReference type="EMBL" id="PLW08812.1"/>
    </source>
</evidence>
<protein>
    <submittedName>
        <fullName evidence="2">Uncharacterized protein</fullName>
    </submittedName>
</protein>
<feature type="non-terminal residue" evidence="2">
    <location>
        <position position="1"/>
    </location>
</feature>
<gene>
    <name evidence="2" type="ORF">PCASD_22481</name>
</gene>
<feature type="region of interest" description="Disordered" evidence="1">
    <location>
        <begin position="1"/>
        <end position="40"/>
    </location>
</feature>
<dbReference type="AlphaFoldDB" id="A0A2N5S6C0"/>
<proteinExistence type="predicted"/>
<organism evidence="2 3">
    <name type="scientific">Puccinia coronata f. sp. avenae</name>
    <dbReference type="NCBI Taxonomy" id="200324"/>
    <lineage>
        <taxon>Eukaryota</taxon>
        <taxon>Fungi</taxon>
        <taxon>Dikarya</taxon>
        <taxon>Basidiomycota</taxon>
        <taxon>Pucciniomycotina</taxon>
        <taxon>Pucciniomycetes</taxon>
        <taxon>Pucciniales</taxon>
        <taxon>Pucciniaceae</taxon>
        <taxon>Puccinia</taxon>
    </lineage>
</organism>
<evidence type="ECO:0000313" key="3">
    <source>
        <dbReference type="Proteomes" id="UP000235392"/>
    </source>
</evidence>
<name>A0A2N5S6C0_9BASI</name>
<reference evidence="2 3" key="1">
    <citation type="submission" date="2017-11" db="EMBL/GenBank/DDBJ databases">
        <title>De novo assembly and phasing of dikaryotic genomes from two isolates of Puccinia coronata f. sp. avenae, the causal agent of oat crown rust.</title>
        <authorList>
            <person name="Miller M.E."/>
            <person name="Zhang Y."/>
            <person name="Omidvar V."/>
            <person name="Sperschneider J."/>
            <person name="Schwessinger B."/>
            <person name="Raley C."/>
            <person name="Palmer J.M."/>
            <person name="Garnica D."/>
            <person name="Upadhyaya N."/>
            <person name="Rathjen J."/>
            <person name="Taylor J.M."/>
            <person name="Park R.F."/>
            <person name="Dodds P.N."/>
            <person name="Hirsch C.D."/>
            <person name="Kianian S.F."/>
            <person name="Figueroa M."/>
        </authorList>
    </citation>
    <scope>NUCLEOTIDE SEQUENCE [LARGE SCALE GENOMIC DNA]</scope>
    <source>
        <strain evidence="2">12SD80</strain>
    </source>
</reference>
<accession>A0A2N5S6C0</accession>